<proteinExistence type="predicted"/>
<dbReference type="Gene3D" id="3.40.50.1980">
    <property type="entry name" value="Nitrogenase molybdenum iron protein domain"/>
    <property type="match status" value="1"/>
</dbReference>
<sequence length="268" mass="28026">MGLIARAERRARLLALTAGALLLAGCGSAGGDAEENAPAGRGEGPGVVAASAWEGAFARAAGATNVTVIVPPSIKHAPDYDPKPSDLAAVAEADYVLYAPFEGFAGKLKDAAGSSAELVELKLDNARDTMTAEIRRLAGMFGTEQAAESWIGGFETEYDRLSSEVRDAWREGKPPKVVHQAFLGFAAQLAGAEVLGTYGPGPVTARQLAELSAKEPEFVFDNEQMSTGTVLPGSSARQLGLSNYPGEDMELLSVYRTTAQRIIAALRG</sequence>
<evidence type="ECO:0000313" key="2">
    <source>
        <dbReference type="EMBL" id="TQJ01412.1"/>
    </source>
</evidence>
<dbReference type="RefSeq" id="WP_141996223.1">
    <property type="nucleotide sequence ID" value="NZ_VFML01000001.1"/>
</dbReference>
<gene>
    <name evidence="2" type="ORF">FB471_1090</name>
</gene>
<accession>A0A542DEC7</accession>
<dbReference type="OrthoDB" id="1951467at2"/>
<keyword evidence="3" id="KW-1185">Reference proteome</keyword>
<dbReference type="PROSITE" id="PS51257">
    <property type="entry name" value="PROKAR_LIPOPROTEIN"/>
    <property type="match status" value="1"/>
</dbReference>
<feature type="signal peptide" evidence="1">
    <location>
        <begin position="1"/>
        <end position="29"/>
    </location>
</feature>
<dbReference type="Proteomes" id="UP000320876">
    <property type="component" value="Unassembled WGS sequence"/>
</dbReference>
<reference evidence="2 3" key="1">
    <citation type="submission" date="2019-06" db="EMBL/GenBank/DDBJ databases">
        <title>Sequencing the genomes of 1000 actinobacteria strains.</title>
        <authorList>
            <person name="Klenk H.-P."/>
        </authorList>
    </citation>
    <scope>NUCLEOTIDE SEQUENCE [LARGE SCALE GENOMIC DNA]</scope>
    <source>
        <strain evidence="2 3">DSM 45679</strain>
    </source>
</reference>
<name>A0A542DEC7_AMYCI</name>
<keyword evidence="1" id="KW-0732">Signal</keyword>
<protein>
    <submittedName>
        <fullName evidence="2">Zinc transport system substrate-binding protein</fullName>
    </submittedName>
</protein>
<evidence type="ECO:0000256" key="1">
    <source>
        <dbReference type="SAM" id="SignalP"/>
    </source>
</evidence>
<dbReference type="SUPFAM" id="SSF53807">
    <property type="entry name" value="Helical backbone' metal receptor"/>
    <property type="match status" value="1"/>
</dbReference>
<dbReference type="AlphaFoldDB" id="A0A542DEC7"/>
<evidence type="ECO:0000313" key="3">
    <source>
        <dbReference type="Proteomes" id="UP000320876"/>
    </source>
</evidence>
<feature type="chain" id="PRO_5038931028" evidence="1">
    <location>
        <begin position="30"/>
        <end position="268"/>
    </location>
</feature>
<dbReference type="EMBL" id="VFML01000001">
    <property type="protein sequence ID" value="TQJ01412.1"/>
    <property type="molecule type" value="Genomic_DNA"/>
</dbReference>
<organism evidence="2 3">
    <name type="scientific">Amycolatopsis cihanbeyliensis</name>
    <dbReference type="NCBI Taxonomy" id="1128664"/>
    <lineage>
        <taxon>Bacteria</taxon>
        <taxon>Bacillati</taxon>
        <taxon>Actinomycetota</taxon>
        <taxon>Actinomycetes</taxon>
        <taxon>Pseudonocardiales</taxon>
        <taxon>Pseudonocardiaceae</taxon>
        <taxon>Amycolatopsis</taxon>
    </lineage>
</organism>
<comment type="caution">
    <text evidence="2">The sequence shown here is derived from an EMBL/GenBank/DDBJ whole genome shotgun (WGS) entry which is preliminary data.</text>
</comment>